<dbReference type="EMBL" id="LSDB01000003">
    <property type="protein sequence ID" value="KXB58882.1"/>
    <property type="molecule type" value="Genomic_DNA"/>
</dbReference>
<dbReference type="Proteomes" id="UP000070467">
    <property type="component" value="Unassembled WGS sequence"/>
</dbReference>
<keyword evidence="1" id="KW-1133">Transmembrane helix</keyword>
<feature type="transmembrane region" description="Helical" evidence="1">
    <location>
        <begin position="112"/>
        <end position="130"/>
    </location>
</feature>
<keyword evidence="1" id="KW-0472">Membrane</keyword>
<feature type="transmembrane region" description="Helical" evidence="1">
    <location>
        <begin position="58"/>
        <end position="75"/>
    </location>
</feature>
<name>A0ABR5TN99_9BACL</name>
<organism evidence="2 3">
    <name type="scientific">Gemelliphila asaccharolytica</name>
    <dbReference type="NCBI Taxonomy" id="502393"/>
    <lineage>
        <taxon>Bacteria</taxon>
        <taxon>Bacillati</taxon>
        <taxon>Bacillota</taxon>
        <taxon>Bacilli</taxon>
        <taxon>Bacillales</taxon>
        <taxon>Gemellaceae</taxon>
        <taxon>Gemelliphila</taxon>
    </lineage>
</organism>
<feature type="transmembrane region" description="Helical" evidence="1">
    <location>
        <begin position="23"/>
        <end position="46"/>
    </location>
</feature>
<feature type="transmembrane region" description="Helical" evidence="1">
    <location>
        <begin position="87"/>
        <end position="105"/>
    </location>
</feature>
<proteinExistence type="predicted"/>
<protein>
    <submittedName>
        <fullName evidence="2">Uncharacterized protein</fullName>
    </submittedName>
</protein>
<accession>A0ABR5TN99</accession>
<evidence type="ECO:0000313" key="2">
    <source>
        <dbReference type="EMBL" id="KXB58882.1"/>
    </source>
</evidence>
<evidence type="ECO:0000313" key="3">
    <source>
        <dbReference type="Proteomes" id="UP000070467"/>
    </source>
</evidence>
<gene>
    <name evidence="2" type="ORF">HMPREF1871_00125</name>
</gene>
<keyword evidence="3" id="KW-1185">Reference proteome</keyword>
<keyword evidence="1" id="KW-0812">Transmembrane</keyword>
<reference evidence="2 3" key="1">
    <citation type="submission" date="2016-01" db="EMBL/GenBank/DDBJ databases">
        <authorList>
            <person name="Mitreva M."/>
            <person name="Pepin K.H."/>
            <person name="Mihindukulasuriya K.A."/>
            <person name="Fulton R."/>
            <person name="Fronick C."/>
            <person name="O'Laughlin M."/>
            <person name="Miner T."/>
            <person name="Herter B."/>
            <person name="Rosa B.A."/>
            <person name="Cordes M."/>
            <person name="Tomlinson C."/>
            <person name="Wollam A."/>
            <person name="Palsikar V.B."/>
            <person name="Mardis E.R."/>
            <person name="Wilson R.K."/>
        </authorList>
    </citation>
    <scope>NUCLEOTIDE SEQUENCE [LARGE SCALE GENOMIC DNA]</scope>
    <source>
        <strain evidence="2 3">KA00071</strain>
    </source>
</reference>
<feature type="transmembrane region" description="Helical" evidence="1">
    <location>
        <begin position="142"/>
        <end position="160"/>
    </location>
</feature>
<sequence length="165" mass="20017">MVFIIFAFFYTLTDNLHLNSRINIINMLILFIIFIFWLFSWYLAFIKDIFKSNERERKGISLVLMLSGILFFFYNPFYKPDGYYVEIYRPTYFLITLIFFISFCILAKGKDFFISGILALIPITIQSFSLNILKYDKFFLDFPYFTSLLIIFLIVIYHWFRVFKK</sequence>
<evidence type="ECO:0000256" key="1">
    <source>
        <dbReference type="SAM" id="Phobius"/>
    </source>
</evidence>
<comment type="caution">
    <text evidence="2">The sequence shown here is derived from an EMBL/GenBank/DDBJ whole genome shotgun (WGS) entry which is preliminary data.</text>
</comment>